<dbReference type="Pfam" id="PF02518">
    <property type="entry name" value="HATPase_c"/>
    <property type="match status" value="1"/>
</dbReference>
<name>A0A940MSK7_9RHOB</name>
<dbReference type="InterPro" id="IPR005467">
    <property type="entry name" value="His_kinase_dom"/>
</dbReference>
<dbReference type="EC" id="2.7.13.3" evidence="2"/>
<keyword evidence="3 4" id="KW-0597">Phosphoprotein</keyword>
<dbReference type="CDD" id="cd00130">
    <property type="entry name" value="PAS"/>
    <property type="match status" value="1"/>
</dbReference>
<dbReference type="PANTHER" id="PTHR43065">
    <property type="entry name" value="SENSOR HISTIDINE KINASE"/>
    <property type="match status" value="1"/>
</dbReference>
<dbReference type="InterPro" id="IPR036097">
    <property type="entry name" value="HisK_dim/P_sf"/>
</dbReference>
<dbReference type="AlphaFoldDB" id="A0A940MSK7"/>
<evidence type="ECO:0000313" key="10">
    <source>
        <dbReference type="Proteomes" id="UP000675940"/>
    </source>
</evidence>
<dbReference type="Pfam" id="PF08448">
    <property type="entry name" value="PAS_4"/>
    <property type="match status" value="1"/>
</dbReference>
<evidence type="ECO:0000256" key="2">
    <source>
        <dbReference type="ARBA" id="ARBA00012438"/>
    </source>
</evidence>
<evidence type="ECO:0000259" key="6">
    <source>
        <dbReference type="PROSITE" id="PS50109"/>
    </source>
</evidence>
<dbReference type="SMART" id="SM00388">
    <property type="entry name" value="HisKA"/>
    <property type="match status" value="1"/>
</dbReference>
<dbReference type="SMART" id="SM00086">
    <property type="entry name" value="PAC"/>
    <property type="match status" value="1"/>
</dbReference>
<dbReference type="SUPFAM" id="SSF47384">
    <property type="entry name" value="Homodimeric domain of signal transducing histidine kinase"/>
    <property type="match status" value="1"/>
</dbReference>
<dbReference type="InterPro" id="IPR011006">
    <property type="entry name" value="CheY-like_superfamily"/>
</dbReference>
<dbReference type="SMART" id="SM00387">
    <property type="entry name" value="HATPase_c"/>
    <property type="match status" value="1"/>
</dbReference>
<dbReference type="InterPro" id="IPR003661">
    <property type="entry name" value="HisK_dim/P_dom"/>
</dbReference>
<accession>A0A940MSK7</accession>
<evidence type="ECO:0000256" key="4">
    <source>
        <dbReference type="PROSITE-ProRule" id="PRU00169"/>
    </source>
</evidence>
<dbReference type="CDD" id="cd00082">
    <property type="entry name" value="HisKA"/>
    <property type="match status" value="1"/>
</dbReference>
<reference evidence="9" key="1">
    <citation type="submission" date="2021-03" db="EMBL/GenBank/DDBJ databases">
        <title>Sagittula salina sp. nov. strain M10.9X isolated from the marine waste.</title>
        <authorList>
            <person name="Satari L."/>
            <person name="Molina-Menor E."/>
            <person name="Vidal-Verdu A."/>
            <person name="Pascual J."/>
            <person name="Pereto J."/>
            <person name="Porcar M."/>
        </authorList>
    </citation>
    <scope>NUCLEOTIDE SEQUENCE</scope>
    <source>
        <strain evidence="9">M10.9X</strain>
    </source>
</reference>
<protein>
    <recommendedName>
        <fullName evidence="2">histidine kinase</fullName>
        <ecNumber evidence="2">2.7.13.3</ecNumber>
    </recommendedName>
</protein>
<keyword evidence="5" id="KW-0175">Coiled coil</keyword>
<comment type="catalytic activity">
    <reaction evidence="1">
        <text>ATP + protein L-histidine = ADP + protein N-phospho-L-histidine.</text>
        <dbReference type="EC" id="2.7.13.3"/>
    </reaction>
</comment>
<dbReference type="InterPro" id="IPR035965">
    <property type="entry name" value="PAS-like_dom_sf"/>
</dbReference>
<dbReference type="Gene3D" id="3.40.50.2300">
    <property type="match status" value="1"/>
</dbReference>
<dbReference type="InterPro" id="IPR013656">
    <property type="entry name" value="PAS_4"/>
</dbReference>
<dbReference type="PROSITE" id="PS50109">
    <property type="entry name" value="HIS_KIN"/>
    <property type="match status" value="1"/>
</dbReference>
<dbReference type="EMBL" id="JAGISH010000022">
    <property type="protein sequence ID" value="MBP0485055.1"/>
    <property type="molecule type" value="Genomic_DNA"/>
</dbReference>
<dbReference type="PROSITE" id="PS50113">
    <property type="entry name" value="PAC"/>
    <property type="match status" value="1"/>
</dbReference>
<dbReference type="Gene3D" id="1.10.287.130">
    <property type="match status" value="1"/>
</dbReference>
<dbReference type="InterPro" id="IPR013655">
    <property type="entry name" value="PAS_fold_3"/>
</dbReference>
<feature type="domain" description="PAC" evidence="8">
    <location>
        <begin position="242"/>
        <end position="294"/>
    </location>
</feature>
<sequence length="705" mass="76717">MIRIPFLDGTMSRGGEGAGRSDLKAALLESEARYRVLFEAIDDGFCVIQFTDGPDGPLTDYVHIEANSGYARHTGISGIVGKTVFDVAPNDGREWVKLFRTVLDTGKPIRFEREFSEVGRFIEVAATRVEPASLHQVAVLFRDITDRKRAEAELRASEKRARENEQRVHLALAAGAIVGTWVWEIPTDSFVVDDSFCGAMGLDAAQDRDALSVEIIVQNVHPDDKDYLMAHIRKALDTGGPYAQQFRVLRADGTYHWLEASGRVEMDEAGAAVTFPGVLIDISERLAVEAERDRVADELFRLNETLEQRVAEQTAALIAKEEELRQAQKMEAIGQLTGGVAHDFNNLLAAIRGSLDMVQTRIEQGRPDDLERYINAAQSAAGRAATLTQRLLAFSRRQSLDPKVTDLLHLTRGMEELVERTVGRHIEVQTFAEEDLWRALVDQNQLESALLNLCINARDAMPGGGQLNISLTNRRLAPAEAAELKLVAGDYVLISVTDSGSGMSAQDIARAFDPFFTTKPMGEGTGLGLSMVYGFVQQTGGHASIRSKLGQGTSVDLLLPRSEIAEEPVAVATDRATPLPPAATGATILVVEDEVLVRMVVVDALRDCGFEVIEAGSGPEALEVLKSEAAIDLLLTDIGLPKGMNGRQLAEIAREIRTGLKVIFATGYDESTAMGAGSSTSDIEVLHKPFDVDVLTSRVRSLLAD</sequence>
<dbReference type="NCBIfam" id="TIGR00229">
    <property type="entry name" value="sensory_box"/>
    <property type="match status" value="2"/>
</dbReference>
<evidence type="ECO:0000256" key="3">
    <source>
        <dbReference type="ARBA" id="ARBA00022553"/>
    </source>
</evidence>
<feature type="modified residue" description="4-aspartylphosphate" evidence="4">
    <location>
        <position position="637"/>
    </location>
</feature>
<evidence type="ECO:0000259" key="8">
    <source>
        <dbReference type="PROSITE" id="PS50113"/>
    </source>
</evidence>
<dbReference type="PROSITE" id="PS50110">
    <property type="entry name" value="RESPONSE_REGULATORY"/>
    <property type="match status" value="1"/>
</dbReference>
<feature type="coiled-coil region" evidence="5">
    <location>
        <begin position="296"/>
        <end position="330"/>
    </location>
</feature>
<dbReference type="SUPFAM" id="SSF55874">
    <property type="entry name" value="ATPase domain of HSP90 chaperone/DNA topoisomerase II/histidine kinase"/>
    <property type="match status" value="1"/>
</dbReference>
<proteinExistence type="predicted"/>
<dbReference type="InterPro" id="IPR001789">
    <property type="entry name" value="Sig_transdc_resp-reg_receiver"/>
</dbReference>
<dbReference type="InterPro" id="IPR001610">
    <property type="entry name" value="PAC"/>
</dbReference>
<dbReference type="SUPFAM" id="SSF52172">
    <property type="entry name" value="CheY-like"/>
    <property type="match status" value="1"/>
</dbReference>
<dbReference type="Proteomes" id="UP000675940">
    <property type="component" value="Unassembled WGS sequence"/>
</dbReference>
<dbReference type="GO" id="GO:0000155">
    <property type="term" value="F:phosphorelay sensor kinase activity"/>
    <property type="evidence" value="ECO:0007669"/>
    <property type="project" value="InterPro"/>
</dbReference>
<dbReference type="Pfam" id="PF08447">
    <property type="entry name" value="PAS_3"/>
    <property type="match status" value="1"/>
</dbReference>
<dbReference type="InterPro" id="IPR000700">
    <property type="entry name" value="PAS-assoc_C"/>
</dbReference>
<dbReference type="Pfam" id="PF00512">
    <property type="entry name" value="HisKA"/>
    <property type="match status" value="1"/>
</dbReference>
<dbReference type="InterPro" id="IPR004358">
    <property type="entry name" value="Sig_transdc_His_kin-like_C"/>
</dbReference>
<dbReference type="InterPro" id="IPR003594">
    <property type="entry name" value="HATPase_dom"/>
</dbReference>
<evidence type="ECO:0000259" key="7">
    <source>
        <dbReference type="PROSITE" id="PS50110"/>
    </source>
</evidence>
<dbReference type="SMART" id="SM00448">
    <property type="entry name" value="REC"/>
    <property type="match status" value="1"/>
</dbReference>
<evidence type="ECO:0000313" key="9">
    <source>
        <dbReference type="EMBL" id="MBP0485055.1"/>
    </source>
</evidence>
<dbReference type="PRINTS" id="PR00344">
    <property type="entry name" value="BCTRLSENSOR"/>
</dbReference>
<dbReference type="Gene3D" id="3.30.565.10">
    <property type="entry name" value="Histidine kinase-like ATPase, C-terminal domain"/>
    <property type="match status" value="1"/>
</dbReference>
<keyword evidence="10" id="KW-1185">Reference proteome</keyword>
<gene>
    <name evidence="9" type="ORF">J5474_21495</name>
</gene>
<dbReference type="InterPro" id="IPR036890">
    <property type="entry name" value="HATPase_C_sf"/>
</dbReference>
<evidence type="ECO:0000256" key="1">
    <source>
        <dbReference type="ARBA" id="ARBA00000085"/>
    </source>
</evidence>
<organism evidence="9 10">
    <name type="scientific">Sagittula salina</name>
    <dbReference type="NCBI Taxonomy" id="2820268"/>
    <lineage>
        <taxon>Bacteria</taxon>
        <taxon>Pseudomonadati</taxon>
        <taxon>Pseudomonadota</taxon>
        <taxon>Alphaproteobacteria</taxon>
        <taxon>Rhodobacterales</taxon>
        <taxon>Roseobacteraceae</taxon>
        <taxon>Sagittula</taxon>
    </lineage>
</organism>
<comment type="caution">
    <text evidence="9">The sequence shown here is derived from an EMBL/GenBank/DDBJ whole genome shotgun (WGS) entry which is preliminary data.</text>
</comment>
<dbReference type="PANTHER" id="PTHR43065:SF42">
    <property type="entry name" value="TWO-COMPONENT SENSOR PPRA"/>
    <property type="match status" value="1"/>
</dbReference>
<dbReference type="SUPFAM" id="SSF55785">
    <property type="entry name" value="PYP-like sensor domain (PAS domain)"/>
    <property type="match status" value="2"/>
</dbReference>
<dbReference type="RefSeq" id="WP_209363955.1">
    <property type="nucleotide sequence ID" value="NZ_JAGISH010000022.1"/>
</dbReference>
<feature type="domain" description="Response regulatory" evidence="7">
    <location>
        <begin position="587"/>
        <end position="703"/>
    </location>
</feature>
<dbReference type="InterPro" id="IPR000014">
    <property type="entry name" value="PAS"/>
</dbReference>
<dbReference type="Gene3D" id="3.30.450.20">
    <property type="entry name" value="PAS domain"/>
    <property type="match status" value="2"/>
</dbReference>
<evidence type="ECO:0000256" key="5">
    <source>
        <dbReference type="SAM" id="Coils"/>
    </source>
</evidence>
<feature type="domain" description="Histidine kinase" evidence="6">
    <location>
        <begin position="339"/>
        <end position="563"/>
    </location>
</feature>
<dbReference type="Pfam" id="PF00072">
    <property type="entry name" value="Response_reg"/>
    <property type="match status" value="1"/>
</dbReference>